<dbReference type="InterPro" id="IPR036265">
    <property type="entry name" value="HIT-like_sf"/>
</dbReference>
<evidence type="ECO:0000313" key="6">
    <source>
        <dbReference type="Proteomes" id="UP000176287"/>
    </source>
</evidence>
<dbReference type="InterPro" id="IPR011146">
    <property type="entry name" value="HIT-like"/>
</dbReference>
<protein>
    <recommendedName>
        <fullName evidence="4">HIT domain-containing protein</fullName>
    </recommendedName>
</protein>
<dbReference type="GO" id="GO:0009117">
    <property type="term" value="P:nucleotide metabolic process"/>
    <property type="evidence" value="ECO:0007669"/>
    <property type="project" value="TreeGrafter"/>
</dbReference>
<dbReference type="PRINTS" id="PR00332">
    <property type="entry name" value="HISTRIAD"/>
</dbReference>
<dbReference type="EMBL" id="MHKZ01000001">
    <property type="protein sequence ID" value="OGZ01276.1"/>
    <property type="molecule type" value="Genomic_DNA"/>
</dbReference>
<comment type="caution">
    <text evidence="5">The sequence shown here is derived from an EMBL/GenBank/DDBJ whole genome shotgun (WGS) entry which is preliminary data.</text>
</comment>
<dbReference type="PANTHER" id="PTHR46648:SF1">
    <property type="entry name" value="ADENOSINE 5'-MONOPHOSPHORAMIDASE HNT1"/>
    <property type="match status" value="1"/>
</dbReference>
<evidence type="ECO:0000256" key="2">
    <source>
        <dbReference type="PIRSR" id="PIRSR601310-3"/>
    </source>
</evidence>
<dbReference type="Proteomes" id="UP000176287">
    <property type="component" value="Unassembled WGS sequence"/>
</dbReference>
<dbReference type="GO" id="GO:0003824">
    <property type="term" value="F:catalytic activity"/>
    <property type="evidence" value="ECO:0007669"/>
    <property type="project" value="InterPro"/>
</dbReference>
<dbReference type="InterPro" id="IPR001310">
    <property type="entry name" value="Histidine_triad_HIT"/>
</dbReference>
<reference evidence="5 6" key="1">
    <citation type="journal article" date="2016" name="Nat. Commun.">
        <title>Thousands of microbial genomes shed light on interconnected biogeochemical processes in an aquifer system.</title>
        <authorList>
            <person name="Anantharaman K."/>
            <person name="Brown C.T."/>
            <person name="Hug L.A."/>
            <person name="Sharon I."/>
            <person name="Castelle C.J."/>
            <person name="Probst A.J."/>
            <person name="Thomas B.C."/>
            <person name="Singh A."/>
            <person name="Wilkins M.J."/>
            <person name="Karaoz U."/>
            <person name="Brodie E.L."/>
            <person name="Williams K.H."/>
            <person name="Hubbard S.S."/>
            <person name="Banfield J.F."/>
        </authorList>
    </citation>
    <scope>NUCLEOTIDE SEQUENCE [LARGE SCALE GENOMIC DNA]</scope>
</reference>
<dbReference type="SUPFAM" id="SSF54197">
    <property type="entry name" value="HIT-like"/>
    <property type="match status" value="1"/>
</dbReference>
<dbReference type="Pfam" id="PF01230">
    <property type="entry name" value="HIT"/>
    <property type="match status" value="1"/>
</dbReference>
<evidence type="ECO:0000259" key="4">
    <source>
        <dbReference type="PROSITE" id="PS51084"/>
    </source>
</evidence>
<dbReference type="AlphaFoldDB" id="A0A1G2CIQ7"/>
<organism evidence="5 6">
    <name type="scientific">Candidatus Liptonbacteria bacterium RIFCSPLOWO2_01_FULL_45_15</name>
    <dbReference type="NCBI Taxonomy" id="1798649"/>
    <lineage>
        <taxon>Bacteria</taxon>
        <taxon>Candidatus Liptoniibacteriota</taxon>
    </lineage>
</organism>
<evidence type="ECO:0000313" key="5">
    <source>
        <dbReference type="EMBL" id="OGZ01276.1"/>
    </source>
</evidence>
<name>A0A1G2CIQ7_9BACT</name>
<dbReference type="PANTHER" id="PTHR46648">
    <property type="entry name" value="HIT FAMILY PROTEIN 1"/>
    <property type="match status" value="1"/>
</dbReference>
<feature type="domain" description="HIT" evidence="4">
    <location>
        <begin position="5"/>
        <end position="112"/>
    </location>
</feature>
<dbReference type="PROSITE" id="PS00892">
    <property type="entry name" value="HIT_1"/>
    <property type="match status" value="1"/>
</dbReference>
<dbReference type="PROSITE" id="PS51084">
    <property type="entry name" value="HIT_2"/>
    <property type="match status" value="1"/>
</dbReference>
<evidence type="ECO:0000256" key="1">
    <source>
        <dbReference type="PIRSR" id="PIRSR601310-1"/>
    </source>
</evidence>
<accession>A0A1G2CIQ7</accession>
<dbReference type="InterPro" id="IPR019808">
    <property type="entry name" value="Histidine_triad_CS"/>
</dbReference>
<dbReference type="Gene3D" id="3.30.428.10">
    <property type="entry name" value="HIT-like"/>
    <property type="match status" value="1"/>
</dbReference>
<evidence type="ECO:0000256" key="3">
    <source>
        <dbReference type="PROSITE-ProRule" id="PRU00464"/>
    </source>
</evidence>
<feature type="short sequence motif" description="Histidine triad motif" evidence="2 3">
    <location>
        <begin position="97"/>
        <end position="101"/>
    </location>
</feature>
<feature type="active site" description="Tele-AMP-histidine intermediate" evidence="1">
    <location>
        <position position="99"/>
    </location>
</feature>
<sequence length="141" mass="15927">MTECIFCRIGKKEIEAETVYEDEDNMAILDIYPRAPGHTMVIPKVHRETILDAEEREIKSLFAAVKKATTIISKTLKPEGFTIGINHGKYSGQEIEHLHIHIIPRYLNDKGSPLQSVVDNKSGETVQETAAKIRKQTIINE</sequence>
<dbReference type="STRING" id="1798649.A3B13_03225"/>
<proteinExistence type="predicted"/>
<gene>
    <name evidence="5" type="ORF">A3B13_03225</name>
</gene>